<protein>
    <submittedName>
        <fullName evidence="1">Uncharacterized protein</fullName>
    </submittedName>
</protein>
<sequence length="47" mass="5642">MILSKSEYLEELSRNARYSCVKVKNEEVEEAEELLNYIEEFVENKKD</sequence>
<organism evidence="1 2">
    <name type="scientific">Romboutsia faecis</name>
    <dbReference type="NCBI Taxonomy" id="2764597"/>
    <lineage>
        <taxon>Bacteria</taxon>
        <taxon>Bacillati</taxon>
        <taxon>Bacillota</taxon>
        <taxon>Clostridia</taxon>
        <taxon>Peptostreptococcales</taxon>
        <taxon>Peptostreptococcaceae</taxon>
        <taxon>Romboutsia</taxon>
    </lineage>
</organism>
<dbReference type="Proteomes" id="UP000609849">
    <property type="component" value="Unassembled WGS sequence"/>
</dbReference>
<accession>A0ABR7JN60</accession>
<gene>
    <name evidence="1" type="ORF">H8923_06195</name>
</gene>
<reference evidence="1 2" key="1">
    <citation type="submission" date="2020-08" db="EMBL/GenBank/DDBJ databases">
        <authorList>
            <person name="Liu C."/>
            <person name="Sun Q."/>
        </authorList>
    </citation>
    <scope>NUCLEOTIDE SEQUENCE [LARGE SCALE GENOMIC DNA]</scope>
    <source>
        <strain evidence="1 2">NSJ-18</strain>
    </source>
</reference>
<name>A0ABR7JN60_9FIRM</name>
<evidence type="ECO:0000313" key="1">
    <source>
        <dbReference type="EMBL" id="MBC5996347.1"/>
    </source>
</evidence>
<comment type="caution">
    <text evidence="1">The sequence shown here is derived from an EMBL/GenBank/DDBJ whole genome shotgun (WGS) entry which is preliminary data.</text>
</comment>
<keyword evidence="2" id="KW-1185">Reference proteome</keyword>
<dbReference type="EMBL" id="JACRWE010000002">
    <property type="protein sequence ID" value="MBC5996347.1"/>
    <property type="molecule type" value="Genomic_DNA"/>
</dbReference>
<dbReference type="RefSeq" id="WP_153972024.1">
    <property type="nucleotide sequence ID" value="NZ_JACRWE010000002.1"/>
</dbReference>
<evidence type="ECO:0000313" key="2">
    <source>
        <dbReference type="Proteomes" id="UP000609849"/>
    </source>
</evidence>
<proteinExistence type="predicted"/>